<dbReference type="Proteomes" id="UP000335636">
    <property type="component" value="Unassembled WGS sequence"/>
</dbReference>
<comment type="caution">
    <text evidence="1">The sequence shown here is derived from an EMBL/GenBank/DDBJ whole genome shotgun (WGS) entry which is preliminary data.</text>
</comment>
<accession>A0A5E4D335</accession>
<name>A0A5E4D335_MARMO</name>
<dbReference type="GO" id="GO:0033162">
    <property type="term" value="C:melanosome membrane"/>
    <property type="evidence" value="ECO:0007669"/>
    <property type="project" value="TreeGrafter"/>
</dbReference>
<organism evidence="1 2">
    <name type="scientific">Marmota monax</name>
    <name type="common">Woodchuck</name>
    <dbReference type="NCBI Taxonomy" id="9995"/>
    <lineage>
        <taxon>Eukaryota</taxon>
        <taxon>Metazoa</taxon>
        <taxon>Chordata</taxon>
        <taxon>Craniata</taxon>
        <taxon>Vertebrata</taxon>
        <taxon>Euteleostomi</taxon>
        <taxon>Mammalia</taxon>
        <taxon>Eutheria</taxon>
        <taxon>Euarchontoglires</taxon>
        <taxon>Glires</taxon>
        <taxon>Rodentia</taxon>
        <taxon>Sciuromorpha</taxon>
        <taxon>Sciuridae</taxon>
        <taxon>Xerinae</taxon>
        <taxon>Marmotini</taxon>
        <taxon>Marmota</taxon>
    </lineage>
</organism>
<reference evidence="1" key="1">
    <citation type="submission" date="2019-04" db="EMBL/GenBank/DDBJ databases">
        <authorList>
            <person name="Alioto T."/>
            <person name="Alioto T."/>
        </authorList>
    </citation>
    <scope>NUCLEOTIDE SEQUENCE [LARGE SCALE GENOMIC DNA]</scope>
</reference>
<dbReference type="PANTHER" id="PTHR43568:SF1">
    <property type="entry name" value="P PROTEIN"/>
    <property type="match status" value="1"/>
</dbReference>
<dbReference type="PANTHER" id="PTHR43568">
    <property type="entry name" value="P PROTEIN"/>
    <property type="match status" value="1"/>
</dbReference>
<protein>
    <submittedName>
        <fullName evidence="1">Uncharacterized protein</fullName>
    </submittedName>
</protein>
<dbReference type="GO" id="GO:0042438">
    <property type="term" value="P:melanin biosynthetic process"/>
    <property type="evidence" value="ECO:0007669"/>
    <property type="project" value="TreeGrafter"/>
</dbReference>
<sequence>LKHEIHVWRLTAQRISPASREETAVRGLLLQKVLALEHLLARRLHTFNRYQAGSCSDLQKQFLCLMVVLNGGIV</sequence>
<dbReference type="AlphaFoldDB" id="A0A5E4D335"/>
<proteinExistence type="predicted"/>
<feature type="non-terminal residue" evidence="1">
    <location>
        <position position="1"/>
    </location>
</feature>
<gene>
    <name evidence="1" type="ORF">MONAX_5E016288</name>
</gene>
<keyword evidence="2" id="KW-1185">Reference proteome</keyword>
<dbReference type="InterPro" id="IPR051475">
    <property type="entry name" value="Diverse_Ion_Transporter"/>
</dbReference>
<evidence type="ECO:0000313" key="2">
    <source>
        <dbReference type="Proteomes" id="UP000335636"/>
    </source>
</evidence>
<evidence type="ECO:0000313" key="1">
    <source>
        <dbReference type="EMBL" id="VTJ88465.1"/>
    </source>
</evidence>
<dbReference type="EMBL" id="CABDUW010002968">
    <property type="protein sequence ID" value="VTJ88465.1"/>
    <property type="molecule type" value="Genomic_DNA"/>
</dbReference>
<dbReference type="GO" id="GO:0030318">
    <property type="term" value="P:melanocyte differentiation"/>
    <property type="evidence" value="ECO:0007669"/>
    <property type="project" value="TreeGrafter"/>
</dbReference>